<keyword evidence="1" id="KW-0812">Transmembrane</keyword>
<reference evidence="2" key="1">
    <citation type="submission" date="2022-12" db="EMBL/GenBank/DDBJ databases">
        <title>Paraconexibacter alkalitolerans sp. nov. and Baekduia alba sp. nov., isolated from soil and emended description of the genera Paraconexibacter (Chun et al., 2020) and Baekduia (An et al., 2020).</title>
        <authorList>
            <person name="Vieira S."/>
            <person name="Huber K.J."/>
            <person name="Geppert A."/>
            <person name="Wolf J."/>
            <person name="Neumann-Schaal M."/>
            <person name="Muesken M."/>
            <person name="Overmann J."/>
        </authorList>
    </citation>
    <scope>NUCLEOTIDE SEQUENCE</scope>
    <source>
        <strain evidence="2">AEG42_29</strain>
    </source>
</reference>
<protein>
    <recommendedName>
        <fullName evidence="3">DUF2269 family protein</fullName>
    </recommendedName>
</protein>
<sequence length="165" mass="17504">MAPAILFYDIVLAVHVMAVVVAFGVTFAYPVIETQIKRLQPRALPTWHTVAAKVDGKLVTPAAALALFAGVYMASDRELFDRIWVQVPFAALIIIFGAVGSFLTPQSRKLAELAARDVAASPGDGAVTWSAEYEALSKRVAAVGAVMGGLILLSIFLMVAKPGGY</sequence>
<proteinExistence type="predicted"/>
<accession>A0AAU7B2K1</accession>
<organism evidence="2">
    <name type="scientific">Paraconexibacter sp. AEG42_29</name>
    <dbReference type="NCBI Taxonomy" id="2997339"/>
    <lineage>
        <taxon>Bacteria</taxon>
        <taxon>Bacillati</taxon>
        <taxon>Actinomycetota</taxon>
        <taxon>Thermoleophilia</taxon>
        <taxon>Solirubrobacterales</taxon>
        <taxon>Paraconexibacteraceae</taxon>
        <taxon>Paraconexibacter</taxon>
    </lineage>
</organism>
<dbReference type="EMBL" id="CP114014">
    <property type="protein sequence ID" value="XAY08100.1"/>
    <property type="molecule type" value="Genomic_DNA"/>
</dbReference>
<feature type="transmembrane region" description="Helical" evidence="1">
    <location>
        <begin position="83"/>
        <end position="103"/>
    </location>
</feature>
<gene>
    <name evidence="2" type="ORF">DSM112329_04996</name>
</gene>
<keyword evidence="1" id="KW-1133">Transmembrane helix</keyword>
<feature type="transmembrane region" description="Helical" evidence="1">
    <location>
        <begin position="6"/>
        <end position="32"/>
    </location>
</feature>
<name>A0AAU7B2K1_9ACTN</name>
<dbReference type="RefSeq" id="WP_354699285.1">
    <property type="nucleotide sequence ID" value="NZ_CP114014.1"/>
</dbReference>
<evidence type="ECO:0000313" key="2">
    <source>
        <dbReference type="EMBL" id="XAY08100.1"/>
    </source>
</evidence>
<evidence type="ECO:0008006" key="3">
    <source>
        <dbReference type="Google" id="ProtNLM"/>
    </source>
</evidence>
<keyword evidence="1" id="KW-0472">Membrane</keyword>
<dbReference type="AlphaFoldDB" id="A0AAU7B2K1"/>
<dbReference type="KEGG" id="parq:DSM112329_04996"/>
<feature type="transmembrane region" description="Helical" evidence="1">
    <location>
        <begin position="140"/>
        <end position="160"/>
    </location>
</feature>
<evidence type="ECO:0000256" key="1">
    <source>
        <dbReference type="SAM" id="Phobius"/>
    </source>
</evidence>